<sequence length="83" mass="9262">MTTTVDPRIAILSRLSDPPYNEVTETRCVPWDEAAQLLDAYRAAELRNFLWRLEQSSGDAVAAKLVEDNPDLAELLNATETEA</sequence>
<gene>
    <name evidence="1" type="ORF">SGFS_065520</name>
</gene>
<dbReference type="EMBL" id="AP018448">
    <property type="protein sequence ID" value="BBC35258.1"/>
    <property type="molecule type" value="Genomic_DNA"/>
</dbReference>
<protein>
    <recommendedName>
        <fullName evidence="3">Magnesium transporter</fullName>
    </recommendedName>
</protein>
<reference evidence="1 2" key="2">
    <citation type="journal article" date="2023" name="ChemBioChem">
        <title>Acyltransferase Domain Exchange between Two Independent Type I Polyketide Synthases in the Same Producer Strain of Macrolide Antibiotics.</title>
        <authorList>
            <person name="Kudo F."/>
            <person name="Kishikawa K."/>
            <person name="Tsuboi K."/>
            <person name="Kido T."/>
            <person name="Usui T."/>
            <person name="Hashimoto J."/>
            <person name="Shin-Ya K."/>
            <person name="Miyanaga A."/>
            <person name="Eguchi T."/>
        </authorList>
    </citation>
    <scope>NUCLEOTIDE SEQUENCE [LARGE SCALE GENOMIC DNA]</scope>
    <source>
        <strain evidence="1 2">A-8890</strain>
    </source>
</reference>
<keyword evidence="2" id="KW-1185">Reference proteome</keyword>
<evidence type="ECO:0000313" key="2">
    <source>
        <dbReference type="Proteomes" id="UP001321542"/>
    </source>
</evidence>
<accession>A0ABN5VP65</accession>
<evidence type="ECO:0008006" key="3">
    <source>
        <dbReference type="Google" id="ProtNLM"/>
    </source>
</evidence>
<name>A0ABN5VP65_9ACTN</name>
<proteinExistence type="predicted"/>
<dbReference type="Proteomes" id="UP001321542">
    <property type="component" value="Chromosome"/>
</dbReference>
<dbReference type="RefSeq" id="WP_286255459.1">
    <property type="nucleotide sequence ID" value="NZ_AP018448.1"/>
</dbReference>
<organism evidence="1 2">
    <name type="scientific">Streptomyces graminofaciens</name>
    <dbReference type="NCBI Taxonomy" id="68212"/>
    <lineage>
        <taxon>Bacteria</taxon>
        <taxon>Bacillati</taxon>
        <taxon>Actinomycetota</taxon>
        <taxon>Actinomycetes</taxon>
        <taxon>Kitasatosporales</taxon>
        <taxon>Streptomycetaceae</taxon>
        <taxon>Streptomyces</taxon>
    </lineage>
</organism>
<reference evidence="1 2" key="1">
    <citation type="journal article" date="2010" name="ChemBioChem">
        <title>Cloning and characterization of the biosynthetic gene cluster of 16-membered macrolide antibiotic FD-891: involvement of a dual functional cytochrome P450 monooxygenase catalyzing epoxidation and hydroxylation.</title>
        <authorList>
            <person name="Kudo F."/>
            <person name="Motegi A."/>
            <person name="Mizoue K."/>
            <person name="Eguchi T."/>
        </authorList>
    </citation>
    <scope>NUCLEOTIDE SEQUENCE [LARGE SCALE GENOMIC DNA]</scope>
    <source>
        <strain evidence="1 2">A-8890</strain>
    </source>
</reference>
<evidence type="ECO:0000313" key="1">
    <source>
        <dbReference type="EMBL" id="BBC35258.1"/>
    </source>
</evidence>